<evidence type="ECO:0000256" key="1">
    <source>
        <dbReference type="SAM" id="MobiDB-lite"/>
    </source>
</evidence>
<reference evidence="2" key="1">
    <citation type="submission" date="2023-11" db="EMBL/GenBank/DDBJ databases">
        <title>Genome assemblies of two species of porcelain crab, Petrolisthes cinctipes and Petrolisthes manimaculis (Anomura: Porcellanidae).</title>
        <authorList>
            <person name="Angst P."/>
        </authorList>
    </citation>
    <scope>NUCLEOTIDE SEQUENCE</scope>
    <source>
        <strain evidence="2">PB745_02</strain>
        <tissue evidence="2">Gill</tissue>
    </source>
</reference>
<accession>A0AAE1NFX2</accession>
<feature type="compositionally biased region" description="Basic and acidic residues" evidence="1">
    <location>
        <begin position="1"/>
        <end position="10"/>
    </location>
</feature>
<dbReference type="Proteomes" id="UP001292094">
    <property type="component" value="Unassembled WGS sequence"/>
</dbReference>
<name>A0AAE1NFX2_9EUCA</name>
<feature type="region of interest" description="Disordered" evidence="1">
    <location>
        <begin position="60"/>
        <end position="137"/>
    </location>
</feature>
<evidence type="ECO:0000313" key="2">
    <source>
        <dbReference type="EMBL" id="KAK4289123.1"/>
    </source>
</evidence>
<proteinExistence type="predicted"/>
<sequence length="137" mass="16509">MIVVDEREPIGELPPPFPPRNIKVKEDEDIRALYDLKKEIGRVSVEGKGDRRVLHVTVHELDEREERRGEGKEEQRQEEEVEDENAWRKEKRGIREKRGRGKKRSRGKRRKWKMRMRGGKKKEESTSKEQQQPQWRD</sequence>
<feature type="compositionally biased region" description="Low complexity" evidence="1">
    <location>
        <begin position="128"/>
        <end position="137"/>
    </location>
</feature>
<feature type="region of interest" description="Disordered" evidence="1">
    <location>
        <begin position="1"/>
        <end position="22"/>
    </location>
</feature>
<keyword evidence="3" id="KW-1185">Reference proteome</keyword>
<gene>
    <name evidence="2" type="ORF">Pmani_037897</name>
</gene>
<feature type="compositionally biased region" description="Basic residues" evidence="1">
    <location>
        <begin position="89"/>
        <end position="120"/>
    </location>
</feature>
<evidence type="ECO:0000313" key="3">
    <source>
        <dbReference type="Proteomes" id="UP001292094"/>
    </source>
</evidence>
<dbReference type="AlphaFoldDB" id="A0AAE1NFX2"/>
<organism evidence="2 3">
    <name type="scientific">Petrolisthes manimaculis</name>
    <dbReference type="NCBI Taxonomy" id="1843537"/>
    <lineage>
        <taxon>Eukaryota</taxon>
        <taxon>Metazoa</taxon>
        <taxon>Ecdysozoa</taxon>
        <taxon>Arthropoda</taxon>
        <taxon>Crustacea</taxon>
        <taxon>Multicrustacea</taxon>
        <taxon>Malacostraca</taxon>
        <taxon>Eumalacostraca</taxon>
        <taxon>Eucarida</taxon>
        <taxon>Decapoda</taxon>
        <taxon>Pleocyemata</taxon>
        <taxon>Anomura</taxon>
        <taxon>Galatheoidea</taxon>
        <taxon>Porcellanidae</taxon>
        <taxon>Petrolisthes</taxon>
    </lineage>
</organism>
<protein>
    <submittedName>
        <fullName evidence="2">Uncharacterized protein</fullName>
    </submittedName>
</protein>
<dbReference type="EMBL" id="JAWZYT010005980">
    <property type="protein sequence ID" value="KAK4289123.1"/>
    <property type="molecule type" value="Genomic_DNA"/>
</dbReference>
<comment type="caution">
    <text evidence="2">The sequence shown here is derived from an EMBL/GenBank/DDBJ whole genome shotgun (WGS) entry which is preliminary data.</text>
</comment>
<feature type="compositionally biased region" description="Basic and acidic residues" evidence="1">
    <location>
        <begin position="60"/>
        <end position="75"/>
    </location>
</feature>